<evidence type="ECO:0000313" key="2">
    <source>
        <dbReference type="Proteomes" id="UP001334804"/>
    </source>
</evidence>
<dbReference type="RefSeq" id="WP_326564578.1">
    <property type="nucleotide sequence ID" value="NZ_CP109071.1"/>
</dbReference>
<accession>A0ABZ1EJY0</accession>
<evidence type="ECO:0008006" key="3">
    <source>
        <dbReference type="Google" id="ProtNLM"/>
    </source>
</evidence>
<gene>
    <name evidence="1" type="ORF">OIE14_11260</name>
</gene>
<reference evidence="1 2" key="1">
    <citation type="submission" date="2022-10" db="EMBL/GenBank/DDBJ databases">
        <title>The complete genomes of actinobacterial strains from the NBC collection.</title>
        <authorList>
            <person name="Joergensen T.S."/>
            <person name="Alvarez Arevalo M."/>
            <person name="Sterndorff E.B."/>
            <person name="Faurdal D."/>
            <person name="Vuksanovic O."/>
            <person name="Mourched A.-S."/>
            <person name="Charusanti P."/>
            <person name="Shaw S."/>
            <person name="Blin K."/>
            <person name="Weber T."/>
        </authorList>
    </citation>
    <scope>NUCLEOTIDE SEQUENCE [LARGE SCALE GENOMIC DNA]</scope>
    <source>
        <strain evidence="1 2">NBC 01809</strain>
    </source>
</reference>
<sequence length="84" mass="9264">MNGHPYAYKLTIEIPDQDMVTRRGIETTGIVHLSCEGIATVPDGITSDQVREYVVNEVAKDHLGKTVTITQWEMVPAVQEGGPR</sequence>
<keyword evidence="2" id="KW-1185">Reference proteome</keyword>
<proteinExistence type="predicted"/>
<protein>
    <recommendedName>
        <fullName evidence="3">YKOF-related Family</fullName>
    </recommendedName>
</protein>
<name>A0ABZ1EJY0_9ACTN</name>
<organism evidence="1 2">
    <name type="scientific">Micromonospora peucetia</name>
    <dbReference type="NCBI Taxonomy" id="47871"/>
    <lineage>
        <taxon>Bacteria</taxon>
        <taxon>Bacillati</taxon>
        <taxon>Actinomycetota</taxon>
        <taxon>Actinomycetes</taxon>
        <taxon>Micromonosporales</taxon>
        <taxon>Micromonosporaceae</taxon>
        <taxon>Micromonospora</taxon>
    </lineage>
</organism>
<dbReference type="Proteomes" id="UP001334804">
    <property type="component" value="Chromosome"/>
</dbReference>
<dbReference type="EMBL" id="CP109071">
    <property type="protein sequence ID" value="WSA34572.1"/>
    <property type="molecule type" value="Genomic_DNA"/>
</dbReference>
<evidence type="ECO:0000313" key="1">
    <source>
        <dbReference type="EMBL" id="WSA34572.1"/>
    </source>
</evidence>